<dbReference type="PANTHER" id="PTHR46409">
    <property type="entry name" value="HTH PSQ-TYPE DOMAIN-CONTAINING PROTEIN"/>
    <property type="match status" value="1"/>
</dbReference>
<name>A0A4Y2R6K6_ARAVE</name>
<comment type="caution">
    <text evidence="1">The sequence shown here is derived from an EMBL/GenBank/DDBJ whole genome shotgun (WGS) entry which is preliminary data.</text>
</comment>
<proteinExistence type="predicted"/>
<organism evidence="1 2">
    <name type="scientific">Araneus ventricosus</name>
    <name type="common">Orbweaver spider</name>
    <name type="synonym">Epeira ventricosa</name>
    <dbReference type="NCBI Taxonomy" id="182803"/>
    <lineage>
        <taxon>Eukaryota</taxon>
        <taxon>Metazoa</taxon>
        <taxon>Ecdysozoa</taxon>
        <taxon>Arthropoda</taxon>
        <taxon>Chelicerata</taxon>
        <taxon>Arachnida</taxon>
        <taxon>Araneae</taxon>
        <taxon>Araneomorphae</taxon>
        <taxon>Entelegynae</taxon>
        <taxon>Araneoidea</taxon>
        <taxon>Araneidae</taxon>
        <taxon>Araneus</taxon>
    </lineage>
</organism>
<sequence length="186" mass="21520">MQWAVCILHFIELPFRDLFTHIDGTTSSPYPYTGLIVSKLPDYEKLSVVSFKPIKCDLLYYSADDLRKLSIDLRKYQAVVHSSIQRNANFGLPENVILAIMTDFRIAVRQDALNKIRRVRQDEFENLHHSIRYNIIPQLNFEAEDYKEMILLESAEVSITVPPVLRNASNEELIDKLSLPDNIVPE</sequence>
<gene>
    <name evidence="1" type="ORF">AVEN_27953_1</name>
</gene>
<keyword evidence="2" id="KW-1185">Reference proteome</keyword>
<evidence type="ECO:0000313" key="1">
    <source>
        <dbReference type="EMBL" id="GBN71358.1"/>
    </source>
</evidence>
<evidence type="ECO:0000313" key="2">
    <source>
        <dbReference type="Proteomes" id="UP000499080"/>
    </source>
</evidence>
<reference evidence="1 2" key="1">
    <citation type="journal article" date="2019" name="Sci. Rep.">
        <title>Orb-weaving spider Araneus ventricosus genome elucidates the spidroin gene catalogue.</title>
        <authorList>
            <person name="Kono N."/>
            <person name="Nakamura H."/>
            <person name="Ohtoshi R."/>
            <person name="Moran D.A.P."/>
            <person name="Shinohara A."/>
            <person name="Yoshida Y."/>
            <person name="Fujiwara M."/>
            <person name="Mori M."/>
            <person name="Tomita M."/>
            <person name="Arakawa K."/>
        </authorList>
    </citation>
    <scope>NUCLEOTIDE SEQUENCE [LARGE SCALE GENOMIC DNA]</scope>
</reference>
<dbReference type="PANTHER" id="PTHR46409:SF1">
    <property type="entry name" value="HTH PSQ-TYPE DOMAIN-CONTAINING PROTEIN"/>
    <property type="match status" value="1"/>
</dbReference>
<dbReference type="EMBL" id="BGPR01015974">
    <property type="protein sequence ID" value="GBN71358.1"/>
    <property type="molecule type" value="Genomic_DNA"/>
</dbReference>
<protein>
    <submittedName>
        <fullName evidence="1">Uncharacterized protein</fullName>
    </submittedName>
</protein>
<dbReference type="AlphaFoldDB" id="A0A4Y2R6K6"/>
<dbReference type="Proteomes" id="UP000499080">
    <property type="component" value="Unassembled WGS sequence"/>
</dbReference>
<accession>A0A4Y2R6K6</accession>
<dbReference type="OrthoDB" id="8023395at2759"/>